<reference evidence="2 3" key="1">
    <citation type="submission" date="2016-10" db="EMBL/GenBank/DDBJ databases">
        <authorList>
            <person name="Varghese N."/>
            <person name="Submissions S."/>
        </authorList>
    </citation>
    <scope>NUCLEOTIDE SEQUENCE [LARGE SCALE GENOMIC DNA]</scope>
    <source>
        <strain evidence="2 3">DSM 17997</strain>
    </source>
</reference>
<evidence type="ECO:0000313" key="3">
    <source>
        <dbReference type="Proteomes" id="UP000199663"/>
    </source>
</evidence>
<protein>
    <submittedName>
        <fullName evidence="2">Uncharacterized protein</fullName>
    </submittedName>
</protein>
<comment type="caution">
    <text evidence="2">The sequence shown here is derived from an EMBL/GenBank/DDBJ whole genome shotgun (WGS) entry which is preliminary data.</text>
</comment>
<evidence type="ECO:0000256" key="1">
    <source>
        <dbReference type="SAM" id="Phobius"/>
    </source>
</evidence>
<proteinExistence type="predicted"/>
<evidence type="ECO:0000313" key="2">
    <source>
        <dbReference type="EMBL" id="SDZ37091.1"/>
    </source>
</evidence>
<keyword evidence="1" id="KW-0812">Transmembrane</keyword>
<keyword evidence="1" id="KW-1133">Transmembrane helix</keyword>
<name>A0A1H3SHS0_9BACT</name>
<dbReference type="Proteomes" id="UP000199663">
    <property type="component" value="Unassembled WGS sequence"/>
</dbReference>
<sequence>MGNKLGKLIPEEFRVLLKWIFSFLFIFLAIPLGAFLLWNLVPKATLNVIIVDKTVVNLDFQEHSSIHWTLNHLRYVKPNGDFFNFKEDYLGFFPAKDGPYSIKDLNGLTDQKIDELVEKTELIYFSDTYGVYENDLEKEALQGPSKKIYGGMDKADLNFLQKAYTEEITIISEFNTIASPTPKAIKNEFETLVGLKWTGWIVRYFDELDTLLNDELPFWMIDSYNKQHDKQWDLKGSGLVFLKDTGKIEILEYEKHTLNKVPIITTGTAFRNKIGIPEFVWYPYWFDIVLIDRDFEVISYYDINPTGEGLEMLREMGLPRYFPAVVVKPNGKGKFYYFSGDFADNVISNSSFRFYGIAKLWRMFMDAEDYSQRNSFFWNYYFPLMRYILDDVNKKENTD</sequence>
<keyword evidence="1" id="KW-0472">Membrane</keyword>
<gene>
    <name evidence="2" type="ORF">SAMN05444412_111157</name>
</gene>
<dbReference type="EMBL" id="FNQC01000011">
    <property type="protein sequence ID" value="SDZ37091.1"/>
    <property type="molecule type" value="Genomic_DNA"/>
</dbReference>
<organism evidence="2 3">
    <name type="scientific">Rhodonellum ikkaensis</name>
    <dbReference type="NCBI Taxonomy" id="336829"/>
    <lineage>
        <taxon>Bacteria</taxon>
        <taxon>Pseudomonadati</taxon>
        <taxon>Bacteroidota</taxon>
        <taxon>Cytophagia</taxon>
        <taxon>Cytophagales</taxon>
        <taxon>Cytophagaceae</taxon>
        <taxon>Rhodonellum</taxon>
    </lineage>
</organism>
<dbReference type="RefSeq" id="WP_019598872.1">
    <property type="nucleotide sequence ID" value="NZ_FNQC01000011.1"/>
</dbReference>
<accession>A0A1H3SHS0</accession>
<feature type="transmembrane region" description="Helical" evidence="1">
    <location>
        <begin position="20"/>
        <end position="41"/>
    </location>
</feature>
<keyword evidence="3" id="KW-1185">Reference proteome</keyword>